<proteinExistence type="predicted"/>
<dbReference type="EMBL" id="CP159342">
    <property type="protein sequence ID" value="XCH76336.1"/>
    <property type="molecule type" value="Genomic_DNA"/>
</dbReference>
<protein>
    <recommendedName>
        <fullName evidence="1">PLL-like beta propeller domain-containing protein</fullName>
    </recommendedName>
</protein>
<reference evidence="2" key="1">
    <citation type="submission" date="2024-01" db="EMBL/GenBank/DDBJ databases">
        <title>The genome sequence of Micromonospora mangrovi CCTCC AA 2012012.</title>
        <authorList>
            <person name="Gao J."/>
        </authorList>
    </citation>
    <scope>NUCLEOTIDE SEQUENCE</scope>
    <source>
        <strain evidence="2">CCTCC AA 2012012</strain>
    </source>
</reference>
<gene>
    <name evidence="3" type="ORF">ABUL08_09675</name>
    <name evidence="2" type="ORF">VK199_09625</name>
</gene>
<dbReference type="InterPro" id="IPR058502">
    <property type="entry name" value="PLL-like_beta-prop"/>
</dbReference>
<accession>A0AAU7MDE7</accession>
<sequence length="193" mass="20873">MQMMRADRAGSGLGRRGRVANWRNVVRAALMAAAVLVAGLIVVPQPAYAGDWGGAPVTETNKDGRKEQFWVGGDGAVWHRWESSPGSGYTSGDWSLGGRVSSGVGVSHNQDGRLEIFGRAAGGDLNHKWQLTPGGDWSGWASLGGALKAYTGVYADYFSNNGGTIRVKVTGVDNALHYKWQDKPNCCWRDYWQ</sequence>
<organism evidence="2">
    <name type="scientific">Micromonospora sp. CCTCC AA 2012012</name>
    <dbReference type="NCBI Taxonomy" id="3111921"/>
    <lineage>
        <taxon>Bacteria</taxon>
        <taxon>Bacillati</taxon>
        <taxon>Actinomycetota</taxon>
        <taxon>Actinomycetes</taxon>
        <taxon>Micromonosporales</taxon>
        <taxon>Micromonosporaceae</taxon>
        <taxon>Micromonospora</taxon>
    </lineage>
</organism>
<evidence type="ECO:0000313" key="3">
    <source>
        <dbReference type="EMBL" id="XCH76336.1"/>
    </source>
</evidence>
<dbReference type="EMBL" id="CP157762">
    <property type="protein sequence ID" value="XBP95632.1"/>
    <property type="molecule type" value="Genomic_DNA"/>
</dbReference>
<dbReference type="AlphaFoldDB" id="A0AAU7MDE7"/>
<dbReference type="RefSeq" id="WP_350936622.1">
    <property type="nucleotide sequence ID" value="NZ_CP157762.1"/>
</dbReference>
<feature type="domain" description="PLL-like beta propeller" evidence="1">
    <location>
        <begin position="60"/>
        <end position="192"/>
    </location>
</feature>
<evidence type="ECO:0000259" key="1">
    <source>
        <dbReference type="Pfam" id="PF26607"/>
    </source>
</evidence>
<dbReference type="Gene3D" id="2.120.10.70">
    <property type="entry name" value="Fucose-specific lectin"/>
    <property type="match status" value="1"/>
</dbReference>
<reference evidence="3" key="2">
    <citation type="submission" date="2024-06" db="EMBL/GenBank/DDBJ databases">
        <title>Micromonospora mangrovi CCTCC AA 2012012 genome sequences.</title>
        <authorList>
            <person name="Gao J."/>
        </authorList>
    </citation>
    <scope>NUCLEOTIDE SEQUENCE</scope>
    <source>
        <strain evidence="3">CCTCC AA 2012012</strain>
    </source>
</reference>
<dbReference type="SUPFAM" id="SSF89372">
    <property type="entry name" value="Fucose-specific lectin"/>
    <property type="match status" value="1"/>
</dbReference>
<evidence type="ECO:0000313" key="2">
    <source>
        <dbReference type="EMBL" id="XBP95632.1"/>
    </source>
</evidence>
<name>A0AAU7MDE7_9ACTN</name>
<dbReference type="Pfam" id="PF26607">
    <property type="entry name" value="DUF8189"/>
    <property type="match status" value="1"/>
</dbReference>